<sequence>MAKKLLSILMGTFLAFSLVACGGGDQGGNEEPDQEEQAPDEAQEPADEGENKAAGYDAEAAQALYNTKCSSCHGDNLQGNIGPKLSAIGSKYSKDEIVSIIQNGKGQMPAGLVEGDEADNLAAWLADKKE</sequence>
<protein>
    <submittedName>
        <fullName evidence="11">Cytochrome c</fullName>
    </submittedName>
</protein>
<comment type="caution">
    <text evidence="11">The sequence shown here is derived from an EMBL/GenBank/DDBJ whole genome shotgun (WGS) entry which is preliminary data.</text>
</comment>
<evidence type="ECO:0000313" key="11">
    <source>
        <dbReference type="EMBL" id="TLS38515.1"/>
    </source>
</evidence>
<dbReference type="GO" id="GO:0009055">
    <property type="term" value="F:electron transfer activity"/>
    <property type="evidence" value="ECO:0007669"/>
    <property type="project" value="InterPro"/>
</dbReference>
<name>A0A5R9FG35_9BACL</name>
<keyword evidence="12" id="KW-1185">Reference proteome</keyword>
<keyword evidence="9" id="KW-0732">Signal</keyword>
<gene>
    <name evidence="11" type="ORF">FCL54_05085</name>
</gene>
<evidence type="ECO:0000256" key="6">
    <source>
        <dbReference type="PIRSR" id="PIRSR000025-1"/>
    </source>
</evidence>
<feature type="binding site" description="covalent" evidence="6">
    <location>
        <position position="69"/>
    </location>
    <ligand>
        <name>heme c</name>
        <dbReference type="ChEBI" id="CHEBI:61717"/>
    </ligand>
</feature>
<evidence type="ECO:0000259" key="10">
    <source>
        <dbReference type="PROSITE" id="PS51007"/>
    </source>
</evidence>
<dbReference type="PANTHER" id="PTHR37823:SF4">
    <property type="entry name" value="MENAQUINOL-CYTOCHROME C REDUCTASE CYTOCHROME B_C SUBUNIT"/>
    <property type="match status" value="1"/>
</dbReference>
<feature type="signal peptide" evidence="9">
    <location>
        <begin position="1"/>
        <end position="20"/>
    </location>
</feature>
<dbReference type="EMBL" id="SWLG01000003">
    <property type="protein sequence ID" value="TLS38515.1"/>
    <property type="molecule type" value="Genomic_DNA"/>
</dbReference>
<dbReference type="Pfam" id="PF13442">
    <property type="entry name" value="Cytochrome_CBB3"/>
    <property type="match status" value="1"/>
</dbReference>
<evidence type="ECO:0000256" key="1">
    <source>
        <dbReference type="ARBA" id="ARBA00022448"/>
    </source>
</evidence>
<feature type="binding site" description="axial binding residue" evidence="7">
    <location>
        <position position="73"/>
    </location>
    <ligand>
        <name>heme c</name>
        <dbReference type="ChEBI" id="CHEBI:61717"/>
    </ligand>
    <ligandPart>
        <name>Fe</name>
        <dbReference type="ChEBI" id="CHEBI:18248"/>
    </ligandPart>
</feature>
<dbReference type="InterPro" id="IPR009056">
    <property type="entry name" value="Cyt_c-like_dom"/>
</dbReference>
<evidence type="ECO:0000256" key="4">
    <source>
        <dbReference type="ARBA" id="ARBA00022982"/>
    </source>
</evidence>
<dbReference type="NCBIfam" id="NF045774">
    <property type="entry name" value="cytochro_C551"/>
    <property type="match status" value="1"/>
</dbReference>
<dbReference type="Gene3D" id="1.10.760.10">
    <property type="entry name" value="Cytochrome c-like domain"/>
    <property type="match status" value="1"/>
</dbReference>
<feature type="domain" description="Cytochrome c" evidence="10">
    <location>
        <begin position="56"/>
        <end position="129"/>
    </location>
</feature>
<dbReference type="RefSeq" id="WP_138123869.1">
    <property type="nucleotide sequence ID" value="NZ_SWLG01000003.1"/>
</dbReference>
<evidence type="ECO:0000256" key="3">
    <source>
        <dbReference type="ARBA" id="ARBA00022723"/>
    </source>
</evidence>
<feature type="binding site" description="covalent" evidence="6">
    <location>
        <position position="72"/>
    </location>
    <ligand>
        <name>heme c</name>
        <dbReference type="ChEBI" id="CHEBI:61717"/>
    </ligand>
</feature>
<keyword evidence="2 6" id="KW-0349">Heme</keyword>
<feature type="chain" id="PRO_5039620578" evidence="9">
    <location>
        <begin position="21"/>
        <end position="130"/>
    </location>
</feature>
<dbReference type="Proteomes" id="UP000308230">
    <property type="component" value="Unassembled WGS sequence"/>
</dbReference>
<dbReference type="AlphaFoldDB" id="A0A5R9FG35"/>
<evidence type="ECO:0000256" key="5">
    <source>
        <dbReference type="ARBA" id="ARBA00023004"/>
    </source>
</evidence>
<organism evidence="11 12">
    <name type="scientific">Exobacillus caeni</name>
    <dbReference type="NCBI Taxonomy" id="2574798"/>
    <lineage>
        <taxon>Bacteria</taxon>
        <taxon>Bacillati</taxon>
        <taxon>Bacillota</taxon>
        <taxon>Bacilli</taxon>
        <taxon>Bacillales</taxon>
        <taxon>Guptibacillaceae</taxon>
        <taxon>Exobacillus</taxon>
    </lineage>
</organism>
<dbReference type="PIRSF" id="PIRSF000025">
    <property type="entry name" value="Cytc_Bsub_c550"/>
    <property type="match status" value="1"/>
</dbReference>
<evidence type="ECO:0000256" key="7">
    <source>
        <dbReference type="PIRSR" id="PIRSR000025-2"/>
    </source>
</evidence>
<dbReference type="InterPro" id="IPR036909">
    <property type="entry name" value="Cyt_c-like_dom_sf"/>
</dbReference>
<evidence type="ECO:0000313" key="12">
    <source>
        <dbReference type="Proteomes" id="UP000308230"/>
    </source>
</evidence>
<dbReference type="InterPro" id="IPR012218">
    <property type="entry name" value="Cyt_c_BACSU-c550-type"/>
</dbReference>
<accession>A0A5R9FG35</accession>
<dbReference type="GO" id="GO:0016020">
    <property type="term" value="C:membrane"/>
    <property type="evidence" value="ECO:0007669"/>
    <property type="project" value="InterPro"/>
</dbReference>
<dbReference type="SUPFAM" id="SSF46626">
    <property type="entry name" value="Cytochrome c"/>
    <property type="match status" value="1"/>
</dbReference>
<keyword evidence="4" id="KW-0249">Electron transport</keyword>
<dbReference type="GO" id="GO:0020037">
    <property type="term" value="F:heme binding"/>
    <property type="evidence" value="ECO:0007669"/>
    <property type="project" value="InterPro"/>
</dbReference>
<feature type="region of interest" description="Disordered" evidence="8">
    <location>
        <begin position="24"/>
        <end position="53"/>
    </location>
</feature>
<dbReference type="PROSITE" id="PS51007">
    <property type="entry name" value="CYTC"/>
    <property type="match status" value="1"/>
</dbReference>
<feature type="binding site" description="axial binding residue" evidence="7">
    <location>
        <position position="108"/>
    </location>
    <ligand>
        <name>heme c</name>
        <dbReference type="ChEBI" id="CHEBI:61717"/>
    </ligand>
    <ligandPart>
        <name>Fe</name>
        <dbReference type="ChEBI" id="CHEBI:18248"/>
    </ligandPart>
</feature>
<evidence type="ECO:0000256" key="2">
    <source>
        <dbReference type="ARBA" id="ARBA00022617"/>
    </source>
</evidence>
<dbReference type="GO" id="GO:0005506">
    <property type="term" value="F:iron ion binding"/>
    <property type="evidence" value="ECO:0007669"/>
    <property type="project" value="InterPro"/>
</dbReference>
<keyword evidence="5 7" id="KW-0408">Iron</keyword>
<feature type="compositionally biased region" description="Acidic residues" evidence="8">
    <location>
        <begin position="28"/>
        <end position="48"/>
    </location>
</feature>
<dbReference type="PANTHER" id="PTHR37823">
    <property type="entry name" value="CYTOCHROME C-553-LIKE"/>
    <property type="match status" value="1"/>
</dbReference>
<dbReference type="InterPro" id="IPR054782">
    <property type="entry name" value="Cytochro_C551"/>
</dbReference>
<evidence type="ECO:0000256" key="9">
    <source>
        <dbReference type="SAM" id="SignalP"/>
    </source>
</evidence>
<evidence type="ECO:0000256" key="8">
    <source>
        <dbReference type="SAM" id="MobiDB-lite"/>
    </source>
</evidence>
<dbReference type="OrthoDB" id="7933886at2"/>
<keyword evidence="1" id="KW-0813">Transport</keyword>
<proteinExistence type="predicted"/>
<keyword evidence="3 7" id="KW-0479">Metal-binding</keyword>
<comment type="PTM">
    <text evidence="6">Binds 1 heme c group covalently per subunit.</text>
</comment>
<dbReference type="PROSITE" id="PS51257">
    <property type="entry name" value="PROKAR_LIPOPROTEIN"/>
    <property type="match status" value="1"/>
</dbReference>
<reference evidence="11 12" key="1">
    <citation type="submission" date="2019-04" db="EMBL/GenBank/DDBJ databases">
        <title>Bacillus caeni sp. nov., a bacterium isolated from mangrove sediment.</title>
        <authorList>
            <person name="Huang H."/>
            <person name="Mo K."/>
            <person name="Hu Y."/>
        </authorList>
    </citation>
    <scope>NUCLEOTIDE SEQUENCE [LARGE SCALE GENOMIC DNA]</scope>
    <source>
        <strain evidence="11 12">HB172195</strain>
    </source>
</reference>
<dbReference type="InterPro" id="IPR051811">
    <property type="entry name" value="Cytochrome_c550/c551-like"/>
</dbReference>